<evidence type="ECO:0000313" key="2">
    <source>
        <dbReference type="Proteomes" id="UP001186974"/>
    </source>
</evidence>
<proteinExistence type="predicted"/>
<sequence length="138" mass="15312">MNQLVIRGEDGRLHLPEGMGSGELTTIKGVAVFFDKAGTDVPTVCEEFLRKFEAKPDVQIFLHLRALARPHVADDEKYTVVQTSIADTYRVSATGCHNVVERMVLGLFLWVRENTGTKVAGMRIPVEKLVGVGFVREI</sequence>
<evidence type="ECO:0000313" key="1">
    <source>
        <dbReference type="EMBL" id="KAK3043946.1"/>
    </source>
</evidence>
<keyword evidence="2" id="KW-1185">Reference proteome</keyword>
<protein>
    <submittedName>
        <fullName evidence="1">Uncharacterized protein</fullName>
    </submittedName>
</protein>
<reference evidence="1" key="1">
    <citation type="submission" date="2024-09" db="EMBL/GenBank/DDBJ databases">
        <title>Black Yeasts Isolated from many extreme environments.</title>
        <authorList>
            <person name="Coleine C."/>
            <person name="Stajich J.E."/>
            <person name="Selbmann L."/>
        </authorList>
    </citation>
    <scope>NUCLEOTIDE SEQUENCE</scope>
    <source>
        <strain evidence="1">CCFEE 5737</strain>
    </source>
</reference>
<gene>
    <name evidence="1" type="ORF">LTS18_002585</name>
</gene>
<organism evidence="1 2">
    <name type="scientific">Coniosporium uncinatum</name>
    <dbReference type="NCBI Taxonomy" id="93489"/>
    <lineage>
        <taxon>Eukaryota</taxon>
        <taxon>Fungi</taxon>
        <taxon>Dikarya</taxon>
        <taxon>Ascomycota</taxon>
        <taxon>Pezizomycotina</taxon>
        <taxon>Dothideomycetes</taxon>
        <taxon>Dothideomycetes incertae sedis</taxon>
        <taxon>Coniosporium</taxon>
    </lineage>
</organism>
<comment type="caution">
    <text evidence="1">The sequence shown here is derived from an EMBL/GenBank/DDBJ whole genome shotgun (WGS) entry which is preliminary data.</text>
</comment>
<dbReference type="EMBL" id="JAWDJW010012646">
    <property type="protein sequence ID" value="KAK3043946.1"/>
    <property type="molecule type" value="Genomic_DNA"/>
</dbReference>
<dbReference type="Proteomes" id="UP001186974">
    <property type="component" value="Unassembled WGS sequence"/>
</dbReference>
<name>A0ACC3CS55_9PEZI</name>
<accession>A0ACC3CS55</accession>